<name>A0A5C1AEG5_9BACT</name>
<dbReference type="Proteomes" id="UP000324974">
    <property type="component" value="Chromosome"/>
</dbReference>
<feature type="domain" description="N-acetyltransferase" evidence="1">
    <location>
        <begin position="1"/>
        <end position="141"/>
    </location>
</feature>
<sequence length="149" mass="16737">MLFALFRDTVHRVNARDYTPEQLRAWAPPEMNAARWATLADRFAVVAEAEGQIVGFADLEPNGHVDRFFVHADHQRRGVGAALMGVLIEEAVRARIGRLFAEVSVTARPFFERHEFVTQAEQQVIIHGIALANYRMERILAAPVRTSSG</sequence>
<keyword evidence="2" id="KW-0808">Transferase</keyword>
<dbReference type="AlphaFoldDB" id="A0A5C1AEG5"/>
<evidence type="ECO:0000313" key="2">
    <source>
        <dbReference type="EMBL" id="QEL17120.1"/>
    </source>
</evidence>
<organism evidence="2 3">
    <name type="scientific">Limnoglobus roseus</name>
    <dbReference type="NCBI Taxonomy" id="2598579"/>
    <lineage>
        <taxon>Bacteria</taxon>
        <taxon>Pseudomonadati</taxon>
        <taxon>Planctomycetota</taxon>
        <taxon>Planctomycetia</taxon>
        <taxon>Gemmatales</taxon>
        <taxon>Gemmataceae</taxon>
        <taxon>Limnoglobus</taxon>
    </lineage>
</organism>
<dbReference type="Pfam" id="PF13673">
    <property type="entry name" value="Acetyltransf_10"/>
    <property type="match status" value="1"/>
</dbReference>
<keyword evidence="3" id="KW-1185">Reference proteome</keyword>
<dbReference type="InterPro" id="IPR016181">
    <property type="entry name" value="Acyl_CoA_acyltransferase"/>
</dbReference>
<dbReference type="GO" id="GO:0016747">
    <property type="term" value="F:acyltransferase activity, transferring groups other than amino-acyl groups"/>
    <property type="evidence" value="ECO:0007669"/>
    <property type="project" value="InterPro"/>
</dbReference>
<accession>A0A5C1AEG5</accession>
<dbReference type="InterPro" id="IPR000182">
    <property type="entry name" value="GNAT_dom"/>
</dbReference>
<proteinExistence type="predicted"/>
<dbReference type="InterPro" id="IPR052564">
    <property type="entry name" value="N-acetyltrans/Recomb-assoc"/>
</dbReference>
<dbReference type="PANTHER" id="PTHR43451:SF1">
    <property type="entry name" value="ACETYLTRANSFERASE"/>
    <property type="match status" value="1"/>
</dbReference>
<dbReference type="SUPFAM" id="SSF55729">
    <property type="entry name" value="Acyl-CoA N-acyltransferases (Nat)"/>
    <property type="match status" value="1"/>
</dbReference>
<reference evidence="3" key="1">
    <citation type="submission" date="2019-08" db="EMBL/GenBank/DDBJ databases">
        <title>Limnoglobus roseus gen. nov., sp. nov., a novel freshwater planctomycete with a giant genome from the family Gemmataceae.</title>
        <authorList>
            <person name="Kulichevskaya I.S."/>
            <person name="Naumoff D.G."/>
            <person name="Miroshnikov K."/>
            <person name="Ivanova A."/>
            <person name="Philippov D.A."/>
            <person name="Hakobyan A."/>
            <person name="Rijpstra I.C."/>
            <person name="Sinninghe Damste J.S."/>
            <person name="Liesack W."/>
            <person name="Dedysh S.N."/>
        </authorList>
    </citation>
    <scope>NUCLEOTIDE SEQUENCE [LARGE SCALE GENOMIC DNA]</scope>
    <source>
        <strain evidence="3">PX52</strain>
    </source>
</reference>
<dbReference type="EMBL" id="CP042425">
    <property type="protein sequence ID" value="QEL17120.1"/>
    <property type="molecule type" value="Genomic_DNA"/>
</dbReference>
<dbReference type="KEGG" id="lrs:PX52LOC_04101"/>
<gene>
    <name evidence="2" type="ORF">PX52LOC_04101</name>
</gene>
<evidence type="ECO:0000313" key="3">
    <source>
        <dbReference type="Proteomes" id="UP000324974"/>
    </source>
</evidence>
<dbReference type="CDD" id="cd04301">
    <property type="entry name" value="NAT_SF"/>
    <property type="match status" value="1"/>
</dbReference>
<dbReference type="PROSITE" id="PS51186">
    <property type="entry name" value="GNAT"/>
    <property type="match status" value="1"/>
</dbReference>
<dbReference type="Gene3D" id="3.40.630.30">
    <property type="match status" value="1"/>
</dbReference>
<dbReference type="PANTHER" id="PTHR43451">
    <property type="entry name" value="ACETYLTRANSFERASE (GNAT) FAMILY PROTEIN"/>
    <property type="match status" value="1"/>
</dbReference>
<protein>
    <submittedName>
        <fullName evidence="2">GNAT family N-acetyltransferase</fullName>
    </submittedName>
</protein>
<evidence type="ECO:0000259" key="1">
    <source>
        <dbReference type="PROSITE" id="PS51186"/>
    </source>
</evidence>